<reference evidence="2" key="1">
    <citation type="journal article" date="2020" name="bioRxiv">
        <title>Comparative genomics of Chlamydomonas.</title>
        <authorList>
            <person name="Craig R.J."/>
            <person name="Hasan A.R."/>
            <person name="Ness R.W."/>
            <person name="Keightley P.D."/>
        </authorList>
    </citation>
    <scope>NUCLEOTIDE SEQUENCE</scope>
    <source>
        <strain evidence="2">SAG 7.73</strain>
    </source>
</reference>
<feature type="compositionally biased region" description="Pro residues" evidence="1">
    <location>
        <begin position="134"/>
        <end position="145"/>
    </location>
</feature>
<evidence type="ECO:0000313" key="3">
    <source>
        <dbReference type="Proteomes" id="UP000650467"/>
    </source>
</evidence>
<comment type="caution">
    <text evidence="2">The sequence shown here is derived from an EMBL/GenBank/DDBJ whole genome shotgun (WGS) entry which is preliminary data.</text>
</comment>
<dbReference type="InterPro" id="IPR006626">
    <property type="entry name" value="PbH1"/>
</dbReference>
<dbReference type="SMART" id="SM00710">
    <property type="entry name" value="PbH1"/>
    <property type="match status" value="10"/>
</dbReference>
<evidence type="ECO:0000313" key="2">
    <source>
        <dbReference type="EMBL" id="KAG2427581.1"/>
    </source>
</evidence>
<dbReference type="EMBL" id="JAEHOC010000039">
    <property type="protein sequence ID" value="KAG2427581.1"/>
    <property type="molecule type" value="Genomic_DNA"/>
</dbReference>
<feature type="region of interest" description="Disordered" evidence="1">
    <location>
        <begin position="322"/>
        <end position="390"/>
    </location>
</feature>
<dbReference type="GO" id="GO:0000724">
    <property type="term" value="P:double-strand break repair via homologous recombination"/>
    <property type="evidence" value="ECO:0007669"/>
    <property type="project" value="TreeGrafter"/>
</dbReference>
<dbReference type="Proteomes" id="UP000650467">
    <property type="component" value="Unassembled WGS sequence"/>
</dbReference>
<proteinExistence type="predicted"/>
<evidence type="ECO:0000256" key="1">
    <source>
        <dbReference type="SAM" id="MobiDB-lite"/>
    </source>
</evidence>
<name>A0A835SXB9_CHLIN</name>
<dbReference type="GO" id="GO:0043130">
    <property type="term" value="F:ubiquitin binding"/>
    <property type="evidence" value="ECO:0007669"/>
    <property type="project" value="TreeGrafter"/>
</dbReference>
<accession>A0A835SXB9</accession>
<sequence length="2004" mass="201648">MRNAMTADDIARLQDPDTRTTAFIPSAQRHLVWGVALTNFQDLQDGLQLVTWANETIRIRHNSTVPLPLVNGFAAHTPMLAAHSGVWTLDGVIMPPPAPPLPPVPPAPPRRPPSPPRPPPLQVAFPTPSSDRQLPPPAAMLPPRPPTAIVRKNLTFSATGQRFKSFYEAVQVVPELEGVLTIERAIKAATGSSLIGVVPGEIRYTIFAPSNEAVMARADKLAATPLELAMDTVAHIALDQLVSSTDFAEGRRLRTGTNSPEIQLAFNCIMHVDNATGAVTIQGPYNTVEVLGVDLFIADPLDGPLRAIVNIVSDFLYREPPPGYDGAGGEDAPSSAGSAPPLIQGSLQPPPPMASSALRPNDSSYSSASSQNQLQQAPCDDGAPWASDRDPPVVGMLGPCNRSGIVSQMVANGVCTAEAQLSSASCPWYTKEVMMGDGSQGLDVVYRVVYELPDGSRSSGRNAMQLACKQKCINCLQSTAIYIDPQLYIELDPPVQLSAGQALIVQQRDNICADPNHWSDALRLNFTDRRSFLWIDAGVPRPACPEDAGRDGGSSSSVGGGGSSNGSSSPASAAMPALKLQLGASLAALLQASVASIRGAEVVALARESSAGAATGGDAAEQDWGITVMGTPHLRIVDSEVVGMPLSSVGALLHCADCAFATFENVTLLNLNGDSSSTAGSTLPKAVHGAVHLEGVHSVRVEGLRCSGVQGAHGWACLRMDVGRDPAAAVAAVEAAASGSAALVPAAPTILVGRSVFEGNQVASAGHGLQCPSGGGSAAKTAGLGAVAITADSSRTSRRVALWMEDVDVRGNTGGCGSGVAVIGVQASVVLSAVTAEGNSASDSGGVLYLAPPAAGAPPAPTQLQLTGRTRLRQNAAGKVGGAVFAAGALPLNLTLSGRSSIESNTAVTGAGVWATRLAGLTLSAGSSLSLNRAGGDGGGLFVDTDSGALVVTGGSRIDGNAAGGSGAGVYVTGSIAKVTVSSGSSISGNLASGNGGGVSCSNGIDTVMVRDGSSVDRNNAVLGGGFYVSASSLLNLVVMNSSSMSRNRANGSGGAVYSKRYTSTVTLIGGSEMRRNRAKESGGCLYIDRGVGALTIAEGSVAAQNSAGEGGFLAGSYSVLHFMVSGGSTLANNTATKNGGAVLFYQIYKLTISEGSTVTGNRAARYGGAFYVYFALERVTMASQAVIASNTAMYGGAIYVGQLIKIVTLDEGSVAHSNNATFDGGVFNTEGSLKTLVVTGGSAMHNNHAGSRSGGAVFIRQDLGSLTLTDGGAITENTAGLHGGAVCVEQNMGSINISDSARLEANRAGADGGAIRVHGGVAWLDRLPGQLLMADVEMVENKALSGSGGVVYVSKESNVLLLSSSSAEGGMSSNTACSDDQIGVSQLLLTNATARGNGAQMDGGVIYVHISDGSSSSARDSRGGSNSACGRAVAVADSVAFDSNNAGGAGAALYFINNQAAAANGSVSTGKPAPGSITLRIRGGTVFKSNRAGRQQDVSQLKQQQSAVSSFLGYGGAVFVWQQRQDGVLAGSSSSGSSSSASSAAAGAQDCLVDISDAVFRENAGLGGSGGDVAAFLCAVRVVRSSFRGSWATAEGGALAVWGTFDGSNGMRLSGAMEGGSASGFRNTSCPATAAASVRSLAAAALAAPTLLSVLDSSFSDTAAAAGGAVMVRAAASGVTLSRTSFSSSRSTGGDGGAVLLDLLTRNGWATLVNSSFNGCGAAASGGAARLQLAPGTRVEVLNSSFAGSTANQDGGAVSYVQLTAINGSSSSGCDPAMAASAVSSGLMVVTESRFNANQAGAQGGALHISEQGAAMVSACTFHYNAVLSGAGGAVSAVGCRFVRLRSSQLLGGRAATLGGGAALLGCEVAVLEGCELKGNEALVGAGLYLAAVPVNNTGGSAGASKDTTSASGGRYLLNTQQASGSAMPAMPALILRTSFDNNSAMLSRDQQAQLEYGAVATASSGGLLGVAQASSVGRGGALFVGGGVALAQQWQQFRGRSI</sequence>
<dbReference type="InterPro" id="IPR051246">
    <property type="entry name" value="WDR48"/>
</dbReference>
<gene>
    <name evidence="2" type="ORF">HXX76_012235</name>
</gene>
<feature type="region of interest" description="Disordered" evidence="1">
    <location>
        <begin position="100"/>
        <end position="145"/>
    </location>
</feature>
<feature type="compositionally biased region" description="Low complexity" evidence="1">
    <location>
        <begin position="363"/>
        <end position="376"/>
    </location>
</feature>
<keyword evidence="3" id="KW-1185">Reference proteome</keyword>
<dbReference type="OrthoDB" id="552852at2759"/>
<feature type="compositionally biased region" description="Pro residues" evidence="1">
    <location>
        <begin position="100"/>
        <end position="121"/>
    </location>
</feature>
<protein>
    <submittedName>
        <fullName evidence="2">Uncharacterized protein</fullName>
    </submittedName>
</protein>
<organism evidence="2 3">
    <name type="scientific">Chlamydomonas incerta</name>
    <dbReference type="NCBI Taxonomy" id="51695"/>
    <lineage>
        <taxon>Eukaryota</taxon>
        <taxon>Viridiplantae</taxon>
        <taxon>Chlorophyta</taxon>
        <taxon>core chlorophytes</taxon>
        <taxon>Chlorophyceae</taxon>
        <taxon>CS clade</taxon>
        <taxon>Chlamydomonadales</taxon>
        <taxon>Chlamydomonadaceae</taxon>
        <taxon>Chlamydomonas</taxon>
    </lineage>
</organism>
<feature type="region of interest" description="Disordered" evidence="1">
    <location>
        <begin position="544"/>
        <end position="570"/>
    </location>
</feature>
<dbReference type="PANTHER" id="PTHR19862:SF14">
    <property type="entry name" value="WD REPEAT-CONTAINING PROTEIN 48"/>
    <property type="match status" value="1"/>
</dbReference>
<dbReference type="PANTHER" id="PTHR19862">
    <property type="entry name" value="WD REPEAT-CONTAINING PROTEIN 48"/>
    <property type="match status" value="1"/>
</dbReference>